<organism evidence="2 3">
    <name type="scientific">Funneliformis mosseae</name>
    <name type="common">Endomycorrhizal fungus</name>
    <name type="synonym">Glomus mosseae</name>
    <dbReference type="NCBI Taxonomy" id="27381"/>
    <lineage>
        <taxon>Eukaryota</taxon>
        <taxon>Fungi</taxon>
        <taxon>Fungi incertae sedis</taxon>
        <taxon>Mucoromycota</taxon>
        <taxon>Glomeromycotina</taxon>
        <taxon>Glomeromycetes</taxon>
        <taxon>Glomerales</taxon>
        <taxon>Glomeraceae</taxon>
        <taxon>Funneliformis</taxon>
    </lineage>
</organism>
<sequence>MAKFIHFIVLVSIIIFVLQPSSVNAGPLAYAACQTACNIGWVTCYSAAGLAA</sequence>
<dbReference type="AlphaFoldDB" id="A0A9N9H7A4"/>
<protein>
    <submittedName>
        <fullName evidence="2">2351_t:CDS:1</fullName>
    </submittedName>
</protein>
<feature type="signal peptide" evidence="1">
    <location>
        <begin position="1"/>
        <end position="25"/>
    </location>
</feature>
<feature type="non-terminal residue" evidence="2">
    <location>
        <position position="52"/>
    </location>
</feature>
<keyword evidence="1" id="KW-0732">Signal</keyword>
<evidence type="ECO:0000256" key="1">
    <source>
        <dbReference type="SAM" id="SignalP"/>
    </source>
</evidence>
<reference evidence="2" key="1">
    <citation type="submission" date="2021-06" db="EMBL/GenBank/DDBJ databases">
        <authorList>
            <person name="Kallberg Y."/>
            <person name="Tangrot J."/>
            <person name="Rosling A."/>
        </authorList>
    </citation>
    <scope>NUCLEOTIDE SEQUENCE</scope>
    <source>
        <strain evidence="2">87-6 pot B 2015</strain>
    </source>
</reference>
<dbReference type="EMBL" id="CAJVPP010005016">
    <property type="protein sequence ID" value="CAG8658784.1"/>
    <property type="molecule type" value="Genomic_DNA"/>
</dbReference>
<gene>
    <name evidence="2" type="ORF">FMOSSE_LOCUS11837</name>
</gene>
<evidence type="ECO:0000313" key="2">
    <source>
        <dbReference type="EMBL" id="CAG8658784.1"/>
    </source>
</evidence>
<feature type="chain" id="PRO_5040225230" evidence="1">
    <location>
        <begin position="26"/>
        <end position="52"/>
    </location>
</feature>
<keyword evidence="3" id="KW-1185">Reference proteome</keyword>
<comment type="caution">
    <text evidence="2">The sequence shown here is derived from an EMBL/GenBank/DDBJ whole genome shotgun (WGS) entry which is preliminary data.</text>
</comment>
<evidence type="ECO:0000313" key="3">
    <source>
        <dbReference type="Proteomes" id="UP000789375"/>
    </source>
</evidence>
<dbReference type="Proteomes" id="UP000789375">
    <property type="component" value="Unassembled WGS sequence"/>
</dbReference>
<name>A0A9N9H7A4_FUNMO</name>
<proteinExistence type="predicted"/>
<accession>A0A9N9H7A4</accession>